<protein>
    <submittedName>
        <fullName evidence="1">Uncharacterized protein</fullName>
    </submittedName>
</protein>
<gene>
    <name evidence="1" type="ORF">OIT44_06805</name>
</gene>
<reference evidence="1 2" key="1">
    <citation type="submission" date="2022-10" db="EMBL/GenBank/DDBJ databases">
        <title>Weissella fermenti sp. nov., isolated from fermented cabbage.</title>
        <authorList>
            <person name="Lee J.K."/>
            <person name="Baek J.H."/>
            <person name="Choi D.G."/>
            <person name="Kim J.M."/>
            <person name="Jeon C.O."/>
        </authorList>
    </citation>
    <scope>NUCLEOTIDE SEQUENCE [LARGE SCALE GENOMIC DNA]</scope>
    <source>
        <strain evidence="1 2">KACC 18534</strain>
    </source>
</reference>
<name>A0ABT3E746_9LACO</name>
<sequence length="199" mass="22136">MNHAEPGYNQATATIADKYGIIPLANDLLLAMHYAEMSSNNFDDEEARKKDVNLNMAVLDASSQLALSFQSLFEELGQPITLDGIDTRTSNASQDPEKAVDQLDKDSKALFGNVSAYTREELTTAIDTFGVKVTEFIQAYGDNYRHSELEELNARLNMLETAIDDPSNFGVVRSDSTTCRATLDDYVELVQEQIYNLYA</sequence>
<comment type="caution">
    <text evidence="1">The sequence shown here is derived from an EMBL/GenBank/DDBJ whole genome shotgun (WGS) entry which is preliminary data.</text>
</comment>
<evidence type="ECO:0000313" key="1">
    <source>
        <dbReference type="EMBL" id="MCW0953758.1"/>
    </source>
</evidence>
<dbReference type="EMBL" id="JAOZFE010000009">
    <property type="protein sequence ID" value="MCW0953758.1"/>
    <property type="molecule type" value="Genomic_DNA"/>
</dbReference>
<dbReference type="RefSeq" id="WP_213408079.1">
    <property type="nucleotide sequence ID" value="NZ_CP074441.1"/>
</dbReference>
<evidence type="ECO:0000313" key="2">
    <source>
        <dbReference type="Proteomes" id="UP001526225"/>
    </source>
</evidence>
<dbReference type="Proteomes" id="UP001526225">
    <property type="component" value="Unassembled WGS sequence"/>
</dbReference>
<proteinExistence type="predicted"/>
<keyword evidence="2" id="KW-1185">Reference proteome</keyword>
<accession>A0ABT3E746</accession>
<organism evidence="1 2">
    <name type="scientific">Weissella ceti</name>
    <dbReference type="NCBI Taxonomy" id="759620"/>
    <lineage>
        <taxon>Bacteria</taxon>
        <taxon>Bacillati</taxon>
        <taxon>Bacillota</taxon>
        <taxon>Bacilli</taxon>
        <taxon>Lactobacillales</taxon>
        <taxon>Lactobacillaceae</taxon>
        <taxon>Weissella</taxon>
    </lineage>
</organism>